<evidence type="ECO:0000259" key="4">
    <source>
        <dbReference type="PROSITE" id="PS50111"/>
    </source>
</evidence>
<comment type="similarity">
    <text evidence="2">Belongs to the methyl-accepting chemotaxis (MCP) protein family.</text>
</comment>
<evidence type="ECO:0000256" key="3">
    <source>
        <dbReference type="SAM" id="Phobius"/>
    </source>
</evidence>
<evidence type="ECO:0000256" key="1">
    <source>
        <dbReference type="ARBA" id="ARBA00023224"/>
    </source>
</evidence>
<feature type="transmembrane region" description="Helical" evidence="3">
    <location>
        <begin position="24"/>
        <end position="46"/>
    </location>
</feature>
<keyword evidence="3" id="KW-1133">Transmembrane helix</keyword>
<dbReference type="FunFam" id="1.10.287.950:FF:000001">
    <property type="entry name" value="Methyl-accepting chemotaxis sensory transducer"/>
    <property type="match status" value="1"/>
</dbReference>
<dbReference type="CDD" id="cd11386">
    <property type="entry name" value="MCP_signal"/>
    <property type="match status" value="1"/>
</dbReference>
<dbReference type="PANTHER" id="PTHR32089">
    <property type="entry name" value="METHYL-ACCEPTING CHEMOTAXIS PROTEIN MCPB"/>
    <property type="match status" value="1"/>
</dbReference>
<dbReference type="Pfam" id="PF00015">
    <property type="entry name" value="MCPsignal"/>
    <property type="match status" value="1"/>
</dbReference>
<dbReference type="GO" id="GO:0004888">
    <property type="term" value="F:transmembrane signaling receptor activity"/>
    <property type="evidence" value="ECO:0007669"/>
    <property type="project" value="InterPro"/>
</dbReference>
<dbReference type="InterPro" id="IPR004089">
    <property type="entry name" value="MCPsignal_dom"/>
</dbReference>
<accession>A0A0F9IQ98</accession>
<keyword evidence="1" id="KW-0807">Transducer</keyword>
<feature type="domain" description="Methyl-accepting transducer" evidence="4">
    <location>
        <begin position="105"/>
        <end position="341"/>
    </location>
</feature>
<dbReference type="GO" id="GO:0006935">
    <property type="term" value="P:chemotaxis"/>
    <property type="evidence" value="ECO:0007669"/>
    <property type="project" value="InterPro"/>
</dbReference>
<dbReference type="SUPFAM" id="SSF58104">
    <property type="entry name" value="Methyl-accepting chemotaxis protein (MCP) signaling domain"/>
    <property type="match status" value="1"/>
</dbReference>
<reference evidence="6" key="1">
    <citation type="journal article" date="2015" name="Nature">
        <title>Complex archaea that bridge the gap between prokaryotes and eukaryotes.</title>
        <authorList>
            <person name="Spang A."/>
            <person name="Saw J.H."/>
            <person name="Jorgensen S.L."/>
            <person name="Zaremba-Niedzwiedzka K."/>
            <person name="Martijn J."/>
            <person name="Lind A.E."/>
            <person name="van Eijk R."/>
            <person name="Schleper C."/>
            <person name="Guy L."/>
            <person name="Ettema T.J."/>
        </authorList>
    </citation>
    <scope>NUCLEOTIDE SEQUENCE</scope>
</reference>
<dbReference type="SMART" id="SM00283">
    <property type="entry name" value="MA"/>
    <property type="match status" value="1"/>
</dbReference>
<evidence type="ECO:0000313" key="6">
    <source>
        <dbReference type="EMBL" id="KKM56711.1"/>
    </source>
</evidence>
<evidence type="ECO:0008006" key="7">
    <source>
        <dbReference type="Google" id="ProtNLM"/>
    </source>
</evidence>
<keyword evidence="3" id="KW-0472">Membrane</keyword>
<dbReference type="PROSITE" id="PS50111">
    <property type="entry name" value="CHEMOTAXIS_TRANSDUC_2"/>
    <property type="match status" value="1"/>
</dbReference>
<dbReference type="PROSITE" id="PS50885">
    <property type="entry name" value="HAMP"/>
    <property type="match status" value="1"/>
</dbReference>
<proteinExistence type="inferred from homology"/>
<organism evidence="6">
    <name type="scientific">marine sediment metagenome</name>
    <dbReference type="NCBI Taxonomy" id="412755"/>
    <lineage>
        <taxon>unclassified sequences</taxon>
        <taxon>metagenomes</taxon>
        <taxon>ecological metagenomes</taxon>
    </lineage>
</organism>
<feature type="domain" description="HAMP" evidence="5">
    <location>
        <begin position="47"/>
        <end position="100"/>
    </location>
</feature>
<protein>
    <recommendedName>
        <fullName evidence="7">Methyl-accepting chemotaxis protein</fullName>
    </recommendedName>
</protein>
<dbReference type="EMBL" id="LAZR01011865">
    <property type="protein sequence ID" value="KKM56711.1"/>
    <property type="molecule type" value="Genomic_DNA"/>
</dbReference>
<dbReference type="PRINTS" id="PR00260">
    <property type="entry name" value="CHEMTRNSDUCR"/>
</dbReference>
<sequence>MQATIDNITERSVANVESVQGNSIISLLAMAIASLVIGVLISRAIISNIVTPIKEVMATLSGMAENNDLTQRMNFASKDEVGAMGKTFNSFVEKLQSVIVGIASASEELSTAADETSVVSNRTNQNIAQQKNDTIQVASAITEMTSTVQEVALSAEKATVAANKGGDDSQNGRLVVGEIVKAINLLASEINSSTSVIKNLKSDSENIGTVLDVIKSIAEQTNLLALNAAIEAARAGEQGRGFAVVADEVRSLAQKTQDSTKEIETLIVTLQQGSDRAVNSMEQNRTSIEGLVTKAVTANDSLNAITDSVGSITKINEMIATAAEEQSQVVREINQNVQSIQEVSENTAEGSQQVSNASLKIAQLSEKLKGMVRQFKVS</sequence>
<evidence type="ECO:0000259" key="5">
    <source>
        <dbReference type="PROSITE" id="PS50885"/>
    </source>
</evidence>
<dbReference type="PANTHER" id="PTHR32089:SF112">
    <property type="entry name" value="LYSOZYME-LIKE PROTEIN-RELATED"/>
    <property type="match status" value="1"/>
</dbReference>
<comment type="caution">
    <text evidence="6">The sequence shown here is derived from an EMBL/GenBank/DDBJ whole genome shotgun (WGS) entry which is preliminary data.</text>
</comment>
<evidence type="ECO:0000256" key="2">
    <source>
        <dbReference type="ARBA" id="ARBA00029447"/>
    </source>
</evidence>
<dbReference type="GO" id="GO:0016020">
    <property type="term" value="C:membrane"/>
    <property type="evidence" value="ECO:0007669"/>
    <property type="project" value="InterPro"/>
</dbReference>
<name>A0A0F9IQ98_9ZZZZ</name>
<dbReference type="GO" id="GO:0007165">
    <property type="term" value="P:signal transduction"/>
    <property type="evidence" value="ECO:0007669"/>
    <property type="project" value="UniProtKB-KW"/>
</dbReference>
<feature type="non-terminal residue" evidence="6">
    <location>
        <position position="1"/>
    </location>
</feature>
<gene>
    <name evidence="6" type="ORF">LCGC14_1551420</name>
</gene>
<dbReference type="InterPro" id="IPR004090">
    <property type="entry name" value="Chemotax_Me-accpt_rcpt"/>
</dbReference>
<dbReference type="SMART" id="SM00304">
    <property type="entry name" value="HAMP"/>
    <property type="match status" value="2"/>
</dbReference>
<dbReference type="Gene3D" id="1.10.287.950">
    <property type="entry name" value="Methyl-accepting chemotaxis protein"/>
    <property type="match status" value="1"/>
</dbReference>
<dbReference type="AlphaFoldDB" id="A0A0F9IQ98"/>
<dbReference type="CDD" id="cd06225">
    <property type="entry name" value="HAMP"/>
    <property type="match status" value="1"/>
</dbReference>
<dbReference type="Pfam" id="PF00672">
    <property type="entry name" value="HAMP"/>
    <property type="match status" value="1"/>
</dbReference>
<dbReference type="InterPro" id="IPR003660">
    <property type="entry name" value="HAMP_dom"/>
</dbReference>
<keyword evidence="3" id="KW-0812">Transmembrane</keyword>